<dbReference type="CDD" id="cd00609">
    <property type="entry name" value="AAT_like"/>
    <property type="match status" value="1"/>
</dbReference>
<dbReference type="InterPro" id="IPR015424">
    <property type="entry name" value="PyrdxlP-dep_Trfase"/>
</dbReference>
<dbReference type="PANTHER" id="PTHR43510:SF1">
    <property type="entry name" value="AMINOTRANSFERASE FUNCTION, HYPOTHETICAL (EUROFUNG)"/>
    <property type="match status" value="1"/>
</dbReference>
<sequence>MNISLHMMEPWLIENQFVEYNLGESGVVDITLGEVLSITNTNVSELLECSFKNNDTYGSYSLRSKIASLYNNVEPDEVIVTTGVSEALFIYYHLRFEPGANVIVPFPAFQTLYEVPRYLGYEVRHLELYAEENYRVDLERLSSLIDNKTKVIVLNNPHNPTGMTLSNSEFKAIINLAKQHDIEILVDEHYRFIPYDDETLLPSLYNKSNRIVAMGSMIKCFACVGLRIGWVVAERSLIKQMRDFKDYTTHSICSVNDFLAYRLLLHNNEIGLKNKSLVLQNVNEFRKFVKMHNSIIDWVEPQAGLVAFPYFKDKTENTQRFAERLVKETEVSVLPGEVFERPGYFRVGFGLPPAKFSQAVKKMSNFITSNYLK</sequence>
<feature type="domain" description="Aminotransferase class I/classII large" evidence="1">
    <location>
        <begin position="55"/>
        <end position="362"/>
    </location>
</feature>
<reference evidence="3" key="1">
    <citation type="journal article" date="2019" name="Int. J. Syst. Evol. Microbiol.">
        <title>The Global Catalogue of Microorganisms (GCM) 10K type strain sequencing project: providing services to taxonomists for standard genome sequencing and annotation.</title>
        <authorList>
            <consortium name="The Broad Institute Genomics Platform"/>
            <consortium name="The Broad Institute Genome Sequencing Center for Infectious Disease"/>
            <person name="Wu L."/>
            <person name="Ma J."/>
        </authorList>
    </citation>
    <scope>NUCLEOTIDE SEQUENCE [LARGE SCALE GENOMIC DNA]</scope>
    <source>
        <strain evidence="3">KCTC 3950</strain>
    </source>
</reference>
<proteinExistence type="predicted"/>
<dbReference type="EMBL" id="JBHUME010000013">
    <property type="protein sequence ID" value="MFD2614760.1"/>
    <property type="molecule type" value="Genomic_DNA"/>
</dbReference>
<dbReference type="InterPro" id="IPR004839">
    <property type="entry name" value="Aminotransferase_I/II_large"/>
</dbReference>
<evidence type="ECO:0000313" key="2">
    <source>
        <dbReference type="EMBL" id="MFD2614760.1"/>
    </source>
</evidence>
<dbReference type="InterPro" id="IPR015421">
    <property type="entry name" value="PyrdxlP-dep_Trfase_major"/>
</dbReference>
<organism evidence="2 3">
    <name type="scientific">Paenibacillus gansuensis</name>
    <dbReference type="NCBI Taxonomy" id="306542"/>
    <lineage>
        <taxon>Bacteria</taxon>
        <taxon>Bacillati</taxon>
        <taxon>Bacillota</taxon>
        <taxon>Bacilli</taxon>
        <taxon>Bacillales</taxon>
        <taxon>Paenibacillaceae</taxon>
        <taxon>Paenibacillus</taxon>
    </lineage>
</organism>
<dbReference type="Proteomes" id="UP001597541">
    <property type="component" value="Unassembled WGS sequence"/>
</dbReference>
<evidence type="ECO:0000259" key="1">
    <source>
        <dbReference type="Pfam" id="PF00155"/>
    </source>
</evidence>
<dbReference type="Pfam" id="PF00155">
    <property type="entry name" value="Aminotran_1_2"/>
    <property type="match status" value="1"/>
</dbReference>
<dbReference type="SUPFAM" id="SSF53383">
    <property type="entry name" value="PLP-dependent transferases"/>
    <property type="match status" value="1"/>
</dbReference>
<evidence type="ECO:0000313" key="3">
    <source>
        <dbReference type="Proteomes" id="UP001597541"/>
    </source>
</evidence>
<dbReference type="PANTHER" id="PTHR43510">
    <property type="entry name" value="AMINOTRANSFERASE FUNCTION, HYPOTHETICAL (EUROFUNG)"/>
    <property type="match status" value="1"/>
</dbReference>
<dbReference type="InterPro" id="IPR015422">
    <property type="entry name" value="PyrdxlP-dep_Trfase_small"/>
</dbReference>
<dbReference type="NCBIfam" id="NF041364">
    <property type="entry name" value="GntC_guanitoxin"/>
    <property type="match status" value="1"/>
</dbReference>
<protein>
    <submittedName>
        <fullName evidence="2">Guanitoxin biosynthesis PLP-dependent (S)-gamma-hydroxy-L-arginine cyclodehydratase GntC</fullName>
    </submittedName>
</protein>
<comment type="caution">
    <text evidence="2">The sequence shown here is derived from an EMBL/GenBank/DDBJ whole genome shotgun (WGS) entry which is preliminary data.</text>
</comment>
<name>A0ABW5PHI8_9BACL</name>
<accession>A0ABW5PHI8</accession>
<dbReference type="Gene3D" id="3.90.1150.10">
    <property type="entry name" value="Aspartate Aminotransferase, domain 1"/>
    <property type="match status" value="1"/>
</dbReference>
<dbReference type="RefSeq" id="WP_377605983.1">
    <property type="nucleotide sequence ID" value="NZ_JBHUME010000013.1"/>
</dbReference>
<keyword evidence="3" id="KW-1185">Reference proteome</keyword>
<dbReference type="Gene3D" id="3.40.640.10">
    <property type="entry name" value="Type I PLP-dependent aspartate aminotransferase-like (Major domain)"/>
    <property type="match status" value="1"/>
</dbReference>
<gene>
    <name evidence="2" type="primary">gntC</name>
    <name evidence="2" type="ORF">ACFSUF_20305</name>
</gene>